<dbReference type="GO" id="GO:0015940">
    <property type="term" value="P:pantothenate biosynthetic process"/>
    <property type="evidence" value="ECO:0007669"/>
    <property type="project" value="UniProtKB-UniRule"/>
</dbReference>
<comment type="PTM">
    <text evidence="9 12">Is synthesized initially as an inactive proenzyme, which is activated by self-cleavage at a specific serine bond to produce a beta-subunit with a hydroxyl group at its C-terminus and an alpha-subunit with a pyruvoyl group at its N-terminus.</text>
</comment>
<sequence length="134" mass="15140">MMLEMFKSKLHPLTVTQADLYYEGSITIDPELMEVAGIYTYEKVQVVNVNNGSRLDTYTIPGKRGEREVCMNGPAARLTTVGDRIIVISYARMSQEEAKDHKPRVVLLDGKNNPVKVTNESVAGFWYKPEEETL</sequence>
<feature type="chain" id="PRO_5035349721" description="Aspartate 1-decarboxylase alpha chain" evidence="9 13">
    <location>
        <begin position="25"/>
        <end position="134"/>
    </location>
</feature>
<comment type="pathway">
    <text evidence="9">Cofactor biosynthesis; (R)-pantothenate biosynthesis; beta-alanine from L-aspartate: step 1/1.</text>
</comment>
<keyword evidence="15" id="KW-1185">Reference proteome</keyword>
<evidence type="ECO:0000313" key="15">
    <source>
        <dbReference type="Proteomes" id="UP000673975"/>
    </source>
</evidence>
<dbReference type="GO" id="GO:0006523">
    <property type="term" value="P:alanine biosynthetic process"/>
    <property type="evidence" value="ECO:0007669"/>
    <property type="project" value="InterPro"/>
</dbReference>
<evidence type="ECO:0000256" key="9">
    <source>
        <dbReference type="HAMAP-Rule" id="MF_00446"/>
    </source>
</evidence>
<accession>A0A8J7RV80</accession>
<evidence type="ECO:0000256" key="5">
    <source>
        <dbReference type="ARBA" id="ARBA00023145"/>
    </source>
</evidence>
<keyword evidence="8 9" id="KW-0670">Pyruvate</keyword>
<feature type="binding site" evidence="9 11">
    <location>
        <begin position="73"/>
        <end position="75"/>
    </location>
    <ligand>
        <name>substrate</name>
    </ligand>
</feature>
<comment type="catalytic activity">
    <reaction evidence="9">
        <text>L-aspartate + H(+) = beta-alanine + CO2</text>
        <dbReference type="Rhea" id="RHEA:19497"/>
        <dbReference type="ChEBI" id="CHEBI:15378"/>
        <dbReference type="ChEBI" id="CHEBI:16526"/>
        <dbReference type="ChEBI" id="CHEBI:29991"/>
        <dbReference type="ChEBI" id="CHEBI:57966"/>
        <dbReference type="EC" id="4.1.1.11"/>
    </reaction>
</comment>
<feature type="chain" id="PRO_5035349720" description="Aspartate 1-decarboxylase beta chain" evidence="9 13">
    <location>
        <begin position="1"/>
        <end position="24"/>
    </location>
</feature>
<evidence type="ECO:0000256" key="4">
    <source>
        <dbReference type="ARBA" id="ARBA00022813"/>
    </source>
</evidence>
<dbReference type="EC" id="4.1.1.11" evidence="9"/>
<comment type="subunit">
    <text evidence="9">Heterooctamer of four alpha and four beta subunits.</text>
</comment>
<dbReference type="InterPro" id="IPR003190">
    <property type="entry name" value="Asp_decarbox"/>
</dbReference>
<dbReference type="EMBL" id="JAFIDN010000011">
    <property type="protein sequence ID" value="MBP3193572.1"/>
    <property type="molecule type" value="Genomic_DNA"/>
</dbReference>
<feature type="modified residue" description="Pyruvic acid (Ser)" evidence="9 12">
    <location>
        <position position="25"/>
    </location>
</feature>
<comment type="cofactor">
    <cofactor evidence="9 10">
        <name>pyruvate</name>
        <dbReference type="ChEBI" id="CHEBI:15361"/>
    </cofactor>
    <text evidence="9 10">Binds 1 pyruvoyl group covalently per subunit.</text>
</comment>
<keyword evidence="3 9" id="KW-0210">Decarboxylase</keyword>
<dbReference type="HAMAP" id="MF_00446">
    <property type="entry name" value="PanD"/>
    <property type="match status" value="1"/>
</dbReference>
<keyword evidence="6 9" id="KW-0456">Lyase</keyword>
<dbReference type="NCBIfam" id="TIGR00223">
    <property type="entry name" value="panD"/>
    <property type="match status" value="1"/>
</dbReference>
<evidence type="ECO:0000256" key="8">
    <source>
        <dbReference type="ARBA" id="ARBA00023317"/>
    </source>
</evidence>
<evidence type="ECO:0000256" key="13">
    <source>
        <dbReference type="PIRSR" id="PIRSR006246-5"/>
    </source>
</evidence>
<keyword evidence="2 9" id="KW-0566">Pantothenate biosynthesis</keyword>
<comment type="similarity">
    <text evidence="9">Belongs to the PanD family.</text>
</comment>
<evidence type="ECO:0000256" key="11">
    <source>
        <dbReference type="PIRSR" id="PIRSR006246-2"/>
    </source>
</evidence>
<feature type="active site" description="Schiff-base intermediate with substrate; via pyruvic acid" evidence="9 10">
    <location>
        <position position="25"/>
    </location>
</feature>
<feature type="binding site" evidence="9 11">
    <location>
        <position position="57"/>
    </location>
    <ligand>
        <name>substrate</name>
    </ligand>
</feature>
<feature type="active site" description="Proton donor" evidence="9 10">
    <location>
        <position position="58"/>
    </location>
</feature>
<keyword evidence="1 9" id="KW-0963">Cytoplasm</keyword>
<dbReference type="InterPro" id="IPR009010">
    <property type="entry name" value="Asp_de-COase-like_dom_sf"/>
</dbReference>
<evidence type="ECO:0000313" key="14">
    <source>
        <dbReference type="EMBL" id="MBP3193572.1"/>
    </source>
</evidence>
<name>A0A8J7RV80_9BACT</name>
<comment type="function">
    <text evidence="9">Catalyzes the pyruvoyl-dependent decarboxylation of aspartate to produce beta-alanine.</text>
</comment>
<evidence type="ECO:0000256" key="7">
    <source>
        <dbReference type="ARBA" id="ARBA00023270"/>
    </source>
</evidence>
<protein>
    <recommendedName>
        <fullName evidence="9">Aspartate 1-decarboxylase</fullName>
        <ecNumber evidence="9">4.1.1.11</ecNumber>
    </recommendedName>
    <alternativeName>
        <fullName evidence="9">Aspartate alpha-decarboxylase</fullName>
    </alternativeName>
    <component>
        <recommendedName>
            <fullName evidence="9">Aspartate 1-decarboxylase beta chain</fullName>
        </recommendedName>
    </component>
    <component>
        <recommendedName>
            <fullName evidence="9">Aspartate 1-decarboxylase alpha chain</fullName>
        </recommendedName>
    </component>
</protein>
<dbReference type="UniPathway" id="UPA00028">
    <property type="reaction ID" value="UER00002"/>
</dbReference>
<comment type="subcellular location">
    <subcellularLocation>
        <location evidence="9">Cytoplasm</location>
    </subcellularLocation>
</comment>
<dbReference type="PANTHER" id="PTHR21012:SF0">
    <property type="entry name" value="ASPARTATE 1-DECARBOXYLASE"/>
    <property type="match status" value="1"/>
</dbReference>
<dbReference type="Pfam" id="PF02261">
    <property type="entry name" value="Asp_decarbox"/>
    <property type="match status" value="1"/>
</dbReference>
<dbReference type="CDD" id="cd06919">
    <property type="entry name" value="Asp_decarbox"/>
    <property type="match status" value="1"/>
</dbReference>
<evidence type="ECO:0000256" key="2">
    <source>
        <dbReference type="ARBA" id="ARBA00022655"/>
    </source>
</evidence>
<evidence type="ECO:0000256" key="10">
    <source>
        <dbReference type="PIRSR" id="PIRSR006246-1"/>
    </source>
</evidence>
<dbReference type="Proteomes" id="UP000673975">
    <property type="component" value="Unassembled WGS sequence"/>
</dbReference>
<dbReference type="GO" id="GO:0004068">
    <property type="term" value="F:aspartate 1-decarboxylase activity"/>
    <property type="evidence" value="ECO:0007669"/>
    <property type="project" value="UniProtKB-UniRule"/>
</dbReference>
<comment type="caution">
    <text evidence="14">The sequence shown here is derived from an EMBL/GenBank/DDBJ whole genome shotgun (WGS) entry which is preliminary data.</text>
</comment>
<dbReference type="Gene3D" id="2.40.40.20">
    <property type="match status" value="1"/>
</dbReference>
<dbReference type="GO" id="GO:0005829">
    <property type="term" value="C:cytosol"/>
    <property type="evidence" value="ECO:0007669"/>
    <property type="project" value="TreeGrafter"/>
</dbReference>
<gene>
    <name evidence="9" type="primary">panD</name>
    <name evidence="14" type="ORF">NATSA_12925</name>
</gene>
<keyword evidence="7 9" id="KW-0704">Schiff base</keyword>
<evidence type="ECO:0000256" key="3">
    <source>
        <dbReference type="ARBA" id="ARBA00022793"/>
    </source>
</evidence>
<keyword evidence="5 9" id="KW-0865">Zymogen</keyword>
<dbReference type="AlphaFoldDB" id="A0A8J7RV80"/>
<evidence type="ECO:0000256" key="12">
    <source>
        <dbReference type="PIRSR" id="PIRSR006246-3"/>
    </source>
</evidence>
<keyword evidence="4 9" id="KW-0068">Autocatalytic cleavage</keyword>
<organism evidence="14 15">
    <name type="scientific">Natronogracilivirga saccharolytica</name>
    <dbReference type="NCBI Taxonomy" id="2812953"/>
    <lineage>
        <taxon>Bacteria</taxon>
        <taxon>Pseudomonadati</taxon>
        <taxon>Balneolota</taxon>
        <taxon>Balneolia</taxon>
        <taxon>Balneolales</taxon>
        <taxon>Cyclonatronaceae</taxon>
        <taxon>Natronogracilivirga</taxon>
    </lineage>
</organism>
<reference evidence="14" key="1">
    <citation type="submission" date="2021-02" db="EMBL/GenBank/DDBJ databases">
        <title>Natronogracilivirga saccharolytica gen. nov. sp. nov. a new anaerobic, haloalkiliphilic carbohydrate-fermenting bacterium from soda lake and proposing of Cyclonatronumiaceae fam. nov. in the phylum Balneolaeota.</title>
        <authorList>
            <person name="Zhilina T.N."/>
            <person name="Sorokin D.Y."/>
            <person name="Zavarzina D.G."/>
            <person name="Toshchakov S.V."/>
            <person name="Kublanov I.V."/>
        </authorList>
    </citation>
    <scope>NUCLEOTIDE SEQUENCE</scope>
    <source>
        <strain evidence="14">Z-1702</strain>
    </source>
</reference>
<dbReference type="PANTHER" id="PTHR21012">
    <property type="entry name" value="ASPARTATE 1-DECARBOXYLASE"/>
    <property type="match status" value="1"/>
</dbReference>
<proteinExistence type="inferred from homology"/>
<evidence type="ECO:0000256" key="6">
    <source>
        <dbReference type="ARBA" id="ARBA00023239"/>
    </source>
</evidence>
<dbReference type="SUPFAM" id="SSF50692">
    <property type="entry name" value="ADC-like"/>
    <property type="match status" value="1"/>
</dbReference>
<evidence type="ECO:0000256" key="1">
    <source>
        <dbReference type="ARBA" id="ARBA00022490"/>
    </source>
</evidence>
<dbReference type="PIRSF" id="PIRSF006246">
    <property type="entry name" value="Asp_decarbox"/>
    <property type="match status" value="1"/>
</dbReference>
<dbReference type="RefSeq" id="WP_210513026.1">
    <property type="nucleotide sequence ID" value="NZ_JAFIDN010000011.1"/>
</dbReference>